<reference evidence="1 2" key="1">
    <citation type="submission" date="2020-08" db="EMBL/GenBank/DDBJ databases">
        <authorList>
            <person name="Koutsovoulos G."/>
            <person name="Danchin GJ E."/>
        </authorList>
    </citation>
    <scope>NUCLEOTIDE SEQUENCE [LARGE SCALE GENOMIC DNA]</scope>
</reference>
<evidence type="ECO:0000313" key="2">
    <source>
        <dbReference type="Proteomes" id="UP000580250"/>
    </source>
</evidence>
<sequence>MKQKIFIKLFSIQLGNNGKNFAILTDEINGNVYDYGSSVIGNLESQSIQEIVEEGGAMALIGIDMNKEGKQLFPTSFEIISVPEKACLGSIQLMLNNDWVEKVIANFFANHQFPANRQFLWKMINRCPVDVDFYNRKLKYAPHVLELSANIYELGCLPRNFEKVNLNDADKGCKTLERNYNEECEEEMWSTFIICYNSKLEGDDERIELKNKENGFGKKCKKPRQHAIEMRVCARRKSFKRDNNRNEYKIGYNVYSKIGFSFTHKSFSFQNSVTITGIINKTNGFMEPPSKENATFTIFTLKLGNEDTHFATLAGLDGKKLDYGSSAKYRINLLFSKRDGYKENSFQMIAEGNEAISLLGLDMELWNYLSSLYDEMEFPSKSCHLTLKLDGYKFHTTGHCNLYLTGYLFCQSNFNTNRIEIWTLLRNLACNSEEAKKQRDSGIKSSEICKYKSDELNKMRDWNSVNLTICYYTKFGKEIKNNPKSDYAKACKTYEDEDEFGKHGIEFRVYATRIGFERLEEEYWIKFGVNVEIGFSFSKKTIKFGKTIKVTGKIKRNYDGDLYLSVLNETENFIKLFSIQLGNNGKNFAILTDEINGNVYDYGSSVIGNLESQSIQEIVEEVTLKFC</sequence>
<proteinExistence type="predicted"/>
<comment type="caution">
    <text evidence="1">The sequence shown here is derived from an EMBL/GenBank/DDBJ whole genome shotgun (WGS) entry which is preliminary data.</text>
</comment>
<gene>
    <name evidence="1" type="ORF">MENT_LOCUS42650</name>
</gene>
<dbReference type="EMBL" id="CAJEWN010000776">
    <property type="protein sequence ID" value="CAD2189903.1"/>
    <property type="molecule type" value="Genomic_DNA"/>
</dbReference>
<protein>
    <submittedName>
        <fullName evidence="1">Uncharacterized protein</fullName>
    </submittedName>
</protein>
<name>A0A6V7WSE3_MELEN</name>
<organism evidence="1 2">
    <name type="scientific">Meloidogyne enterolobii</name>
    <name type="common">Root-knot nematode worm</name>
    <name type="synonym">Meloidogyne mayaguensis</name>
    <dbReference type="NCBI Taxonomy" id="390850"/>
    <lineage>
        <taxon>Eukaryota</taxon>
        <taxon>Metazoa</taxon>
        <taxon>Ecdysozoa</taxon>
        <taxon>Nematoda</taxon>
        <taxon>Chromadorea</taxon>
        <taxon>Rhabditida</taxon>
        <taxon>Tylenchina</taxon>
        <taxon>Tylenchomorpha</taxon>
        <taxon>Tylenchoidea</taxon>
        <taxon>Meloidogynidae</taxon>
        <taxon>Meloidogyninae</taxon>
        <taxon>Meloidogyne</taxon>
    </lineage>
</organism>
<evidence type="ECO:0000313" key="1">
    <source>
        <dbReference type="EMBL" id="CAD2189903.1"/>
    </source>
</evidence>
<accession>A0A6V7WSE3</accession>
<dbReference type="Proteomes" id="UP000580250">
    <property type="component" value="Unassembled WGS sequence"/>
</dbReference>
<dbReference type="AlphaFoldDB" id="A0A6V7WSE3"/>